<comment type="caution">
    <text evidence="1">The sequence shown here is derived from an EMBL/GenBank/DDBJ whole genome shotgun (WGS) entry which is preliminary data.</text>
</comment>
<gene>
    <name evidence="1" type="ORF">HAX54_028564</name>
</gene>
<accession>A0ABS8S9P3</accession>
<keyword evidence="2" id="KW-1185">Reference proteome</keyword>
<evidence type="ECO:0000313" key="2">
    <source>
        <dbReference type="Proteomes" id="UP000823775"/>
    </source>
</evidence>
<dbReference type="EMBL" id="JACEIK010000351">
    <property type="protein sequence ID" value="MCD7455538.1"/>
    <property type="molecule type" value="Genomic_DNA"/>
</dbReference>
<dbReference type="Proteomes" id="UP000823775">
    <property type="component" value="Unassembled WGS sequence"/>
</dbReference>
<name>A0ABS8S9P3_DATST</name>
<reference evidence="1 2" key="1">
    <citation type="journal article" date="2021" name="BMC Genomics">
        <title>Datura genome reveals duplications of psychoactive alkaloid biosynthetic genes and high mutation rate following tissue culture.</title>
        <authorList>
            <person name="Rajewski A."/>
            <person name="Carter-House D."/>
            <person name="Stajich J."/>
            <person name="Litt A."/>
        </authorList>
    </citation>
    <scope>NUCLEOTIDE SEQUENCE [LARGE SCALE GENOMIC DNA]</scope>
    <source>
        <strain evidence="1">AR-01</strain>
    </source>
</reference>
<proteinExistence type="predicted"/>
<evidence type="ECO:0000313" key="1">
    <source>
        <dbReference type="EMBL" id="MCD7455538.1"/>
    </source>
</evidence>
<organism evidence="1 2">
    <name type="scientific">Datura stramonium</name>
    <name type="common">Jimsonweed</name>
    <name type="synonym">Common thornapple</name>
    <dbReference type="NCBI Taxonomy" id="4076"/>
    <lineage>
        <taxon>Eukaryota</taxon>
        <taxon>Viridiplantae</taxon>
        <taxon>Streptophyta</taxon>
        <taxon>Embryophyta</taxon>
        <taxon>Tracheophyta</taxon>
        <taxon>Spermatophyta</taxon>
        <taxon>Magnoliopsida</taxon>
        <taxon>eudicotyledons</taxon>
        <taxon>Gunneridae</taxon>
        <taxon>Pentapetalae</taxon>
        <taxon>asterids</taxon>
        <taxon>lamiids</taxon>
        <taxon>Solanales</taxon>
        <taxon>Solanaceae</taxon>
        <taxon>Solanoideae</taxon>
        <taxon>Datureae</taxon>
        <taxon>Datura</taxon>
    </lineage>
</organism>
<sequence length="165" mass="18971">MCKIEVTQFYINAKVTTTSITNKICEVHIEITPDLIVQVPGVPHTSWKSYVRNKWPPLDRLSSALAITKKFDNNPSLQENGRIEKRAMIKYHKLLFEVVHKMVIPRWEYASKIRRGMDWPMGSGWVNYLSMLSYLSKFGRLTKDVIGEVNQVGIPTSSRGFTTLI</sequence>
<protein>
    <submittedName>
        <fullName evidence="1">Uncharacterized protein</fullName>
    </submittedName>
</protein>